<evidence type="ECO:0000256" key="2">
    <source>
        <dbReference type="ARBA" id="ARBA00012135"/>
    </source>
</evidence>
<accession>A0ABX1CNY6</accession>
<proteinExistence type="predicted"/>
<dbReference type="PROSITE" id="PS51819">
    <property type="entry name" value="VOC"/>
    <property type="match status" value="1"/>
</dbReference>
<dbReference type="InterPro" id="IPR041581">
    <property type="entry name" value="Glyoxalase_6"/>
</dbReference>
<dbReference type="Pfam" id="PF18029">
    <property type="entry name" value="Glyoxalase_6"/>
    <property type="match status" value="1"/>
</dbReference>
<evidence type="ECO:0000256" key="1">
    <source>
        <dbReference type="ARBA" id="ARBA00004948"/>
    </source>
</evidence>
<dbReference type="PANTHER" id="PTHR20858:SF17">
    <property type="entry name" value="HYDROXYMETHYLPYRIMIDINE_PHOSPHOMETHYLPYRIMIDINE KINASE THI20-RELATED"/>
    <property type="match status" value="1"/>
</dbReference>
<dbReference type="CDD" id="cd06587">
    <property type="entry name" value="VOC"/>
    <property type="match status" value="1"/>
</dbReference>
<protein>
    <recommendedName>
        <fullName evidence="2">hydroxymethylpyrimidine kinase</fullName>
        <ecNumber evidence="2">2.7.1.49</ecNumber>
    </recommendedName>
</protein>
<evidence type="ECO:0000313" key="4">
    <source>
        <dbReference type="EMBL" id="NJR79194.1"/>
    </source>
</evidence>
<dbReference type="Pfam" id="PF08543">
    <property type="entry name" value="Phos_pyr_kin"/>
    <property type="match status" value="2"/>
</dbReference>
<keyword evidence="5" id="KW-1185">Reference proteome</keyword>
<dbReference type="Gene3D" id="3.10.180.10">
    <property type="entry name" value="2,3-Dihydroxybiphenyl 1,2-Dioxygenase, domain 1"/>
    <property type="match status" value="1"/>
</dbReference>
<comment type="pathway">
    <text evidence="1">Cofactor biosynthesis; thiamine diphosphate biosynthesis.</text>
</comment>
<dbReference type="EC" id="2.7.1.49" evidence="2"/>
<dbReference type="CDD" id="cd01169">
    <property type="entry name" value="HMPP_kinase"/>
    <property type="match status" value="1"/>
</dbReference>
<keyword evidence="4" id="KW-0808">Transferase</keyword>
<feature type="domain" description="VOC" evidence="3">
    <location>
        <begin position="294"/>
        <end position="397"/>
    </location>
</feature>
<dbReference type="InterPro" id="IPR004399">
    <property type="entry name" value="HMP/HMP-P_kinase_dom"/>
</dbReference>
<dbReference type="InterPro" id="IPR029068">
    <property type="entry name" value="Glyas_Bleomycin-R_OHBP_Dase"/>
</dbReference>
<gene>
    <name evidence="4" type="ORF">HBH26_11420</name>
</gene>
<dbReference type="GO" id="GO:0016301">
    <property type="term" value="F:kinase activity"/>
    <property type="evidence" value="ECO:0007669"/>
    <property type="project" value="UniProtKB-KW"/>
</dbReference>
<dbReference type="SUPFAM" id="SSF53613">
    <property type="entry name" value="Ribokinase-like"/>
    <property type="match status" value="1"/>
</dbReference>
<dbReference type="Gene3D" id="3.40.1190.20">
    <property type="match status" value="1"/>
</dbReference>
<dbReference type="RefSeq" id="WP_168134749.1">
    <property type="nucleotide sequence ID" value="NZ_JAAVJH010000006.1"/>
</dbReference>
<dbReference type="InterPro" id="IPR037523">
    <property type="entry name" value="VOC_core"/>
</dbReference>
<dbReference type="InterPro" id="IPR013749">
    <property type="entry name" value="PM/HMP-P_kinase-1"/>
</dbReference>
<dbReference type="EMBL" id="JAAVJH010000006">
    <property type="protein sequence ID" value="NJR79194.1"/>
    <property type="molecule type" value="Genomic_DNA"/>
</dbReference>
<sequence>MTPRILIVAGSDSGGGAGIQADIRTVTMLGGHAMTAVTAITAQNTRGVAAVHPVPAEMVVAQMRACIDDIGVDAVKIGMIGSAETAHAVAEVLESLIAPSPLGGEGLGEGKVPRREGVLGETSASLPSPLPAGERGLKVILDPVMVATSGAVLADDATIAAFTRLMRVATLVTPNLPELAALGGEAAILVHGPALLAKGGHADGEEITDRLIDTTGEVARWTAPRIDTPHTHGTGCTLASAIAEGLGRGLDLPAAIARARLFVRLALREAPGLGGGHGPMGHHRVRIDLPNAATVNQVTLPARDHAASLAFYRALGLVPIVDARGDYARLEGEGGTTLSIHAGDAPTVFLEVPDLDVAVAAARAAGIAVADPVAQGWGWREARLADPSGNALCLYAAGENRRFPPWRLA</sequence>
<comment type="caution">
    <text evidence="4">The sequence shown here is derived from an EMBL/GenBank/DDBJ whole genome shotgun (WGS) entry which is preliminary data.</text>
</comment>
<dbReference type="SUPFAM" id="SSF54593">
    <property type="entry name" value="Glyoxalase/Bleomycin resistance protein/Dihydroxybiphenyl dioxygenase"/>
    <property type="match status" value="1"/>
</dbReference>
<keyword evidence="4" id="KW-0418">Kinase</keyword>
<dbReference type="Proteomes" id="UP000732399">
    <property type="component" value="Unassembled WGS sequence"/>
</dbReference>
<evidence type="ECO:0000313" key="5">
    <source>
        <dbReference type="Proteomes" id="UP000732399"/>
    </source>
</evidence>
<reference evidence="4 5" key="1">
    <citation type="submission" date="2020-03" db="EMBL/GenBank/DDBJ databases">
        <authorList>
            <person name="Wang L."/>
            <person name="He N."/>
            <person name="Li Y."/>
            <person name="Fang Y."/>
            <person name="Zhang F."/>
        </authorList>
    </citation>
    <scope>NUCLEOTIDE SEQUENCE [LARGE SCALE GENOMIC DNA]</scope>
    <source>
        <strain evidence="4 5">36D10-4-7</strain>
    </source>
</reference>
<name>A0ABX1CNY6_9SPHN</name>
<dbReference type="InterPro" id="IPR029056">
    <property type="entry name" value="Ribokinase-like"/>
</dbReference>
<dbReference type="PANTHER" id="PTHR20858">
    <property type="entry name" value="PHOSPHOMETHYLPYRIMIDINE KINASE"/>
    <property type="match status" value="1"/>
</dbReference>
<organism evidence="4 5">
    <name type="scientific">Sphingomonas corticis</name>
    <dbReference type="NCBI Taxonomy" id="2722791"/>
    <lineage>
        <taxon>Bacteria</taxon>
        <taxon>Pseudomonadati</taxon>
        <taxon>Pseudomonadota</taxon>
        <taxon>Alphaproteobacteria</taxon>
        <taxon>Sphingomonadales</taxon>
        <taxon>Sphingomonadaceae</taxon>
        <taxon>Sphingomonas</taxon>
    </lineage>
</organism>
<evidence type="ECO:0000259" key="3">
    <source>
        <dbReference type="PROSITE" id="PS51819"/>
    </source>
</evidence>